<keyword evidence="2" id="KW-1185">Reference proteome</keyword>
<dbReference type="EMBL" id="CAJHJT010000056">
    <property type="protein sequence ID" value="CAD7013355.1"/>
    <property type="molecule type" value="Genomic_DNA"/>
</dbReference>
<gene>
    <name evidence="1" type="ORF">CCAP1982_LOCUS21423</name>
</gene>
<protein>
    <submittedName>
        <fullName evidence="1">(Mediterranean fruit fly) hypothetical protein</fullName>
    </submittedName>
</protein>
<proteinExistence type="predicted"/>
<reference evidence="1" key="1">
    <citation type="submission" date="2020-11" db="EMBL/GenBank/DDBJ databases">
        <authorList>
            <person name="Whitehead M."/>
        </authorList>
    </citation>
    <scope>NUCLEOTIDE SEQUENCE</scope>
    <source>
        <strain evidence="1">EGII</strain>
    </source>
</reference>
<organism evidence="1 2">
    <name type="scientific">Ceratitis capitata</name>
    <name type="common">Mediterranean fruit fly</name>
    <name type="synonym">Tephritis capitata</name>
    <dbReference type="NCBI Taxonomy" id="7213"/>
    <lineage>
        <taxon>Eukaryota</taxon>
        <taxon>Metazoa</taxon>
        <taxon>Ecdysozoa</taxon>
        <taxon>Arthropoda</taxon>
        <taxon>Hexapoda</taxon>
        <taxon>Insecta</taxon>
        <taxon>Pterygota</taxon>
        <taxon>Neoptera</taxon>
        <taxon>Endopterygota</taxon>
        <taxon>Diptera</taxon>
        <taxon>Brachycera</taxon>
        <taxon>Muscomorpha</taxon>
        <taxon>Tephritoidea</taxon>
        <taxon>Tephritidae</taxon>
        <taxon>Ceratitis</taxon>
        <taxon>Ceratitis</taxon>
    </lineage>
</organism>
<comment type="caution">
    <text evidence="1">The sequence shown here is derived from an EMBL/GenBank/DDBJ whole genome shotgun (WGS) entry which is preliminary data.</text>
</comment>
<evidence type="ECO:0000313" key="1">
    <source>
        <dbReference type="EMBL" id="CAD7013355.1"/>
    </source>
</evidence>
<dbReference type="AlphaFoldDB" id="A0A811VBU4"/>
<name>A0A811VBU4_CERCA</name>
<evidence type="ECO:0000313" key="2">
    <source>
        <dbReference type="Proteomes" id="UP000606786"/>
    </source>
</evidence>
<accession>A0A811VBU4</accession>
<sequence>MRAGKYCQQRVNDFLVQHQQLLCSDTATKAFIVPQAPEDTNLPPQSVVSDPPLSVKACIEISPVLSAAMPTELTKEISPLILVKQKPLSSVSYLMQAIEDLRTSFLRLKKTLQVEFANRGGSGK</sequence>
<dbReference type="Proteomes" id="UP000606786">
    <property type="component" value="Unassembled WGS sequence"/>
</dbReference>